<gene>
    <name evidence="3" type="ORF">HK097_002984</name>
</gene>
<keyword evidence="4" id="KW-1185">Reference proteome</keyword>
<comment type="caution">
    <text evidence="3">The sequence shown here is derived from an EMBL/GenBank/DDBJ whole genome shotgun (WGS) entry which is preliminary data.</text>
</comment>
<feature type="transmembrane region" description="Helical" evidence="2">
    <location>
        <begin position="52"/>
        <end position="72"/>
    </location>
</feature>
<evidence type="ECO:0000256" key="1">
    <source>
        <dbReference type="SAM" id="MobiDB-lite"/>
    </source>
</evidence>
<feature type="transmembrane region" description="Helical" evidence="2">
    <location>
        <begin position="96"/>
        <end position="116"/>
    </location>
</feature>
<feature type="region of interest" description="Disordered" evidence="1">
    <location>
        <begin position="626"/>
        <end position="677"/>
    </location>
</feature>
<feature type="transmembrane region" description="Helical" evidence="2">
    <location>
        <begin position="205"/>
        <end position="225"/>
    </location>
</feature>
<dbReference type="EMBL" id="JADGJD010000168">
    <property type="protein sequence ID" value="KAJ3053965.1"/>
    <property type="molecule type" value="Genomic_DNA"/>
</dbReference>
<feature type="transmembrane region" description="Helical" evidence="2">
    <location>
        <begin position="128"/>
        <end position="148"/>
    </location>
</feature>
<feature type="compositionally biased region" description="Gly residues" evidence="1">
    <location>
        <begin position="290"/>
        <end position="301"/>
    </location>
</feature>
<reference evidence="3" key="1">
    <citation type="submission" date="2020-05" db="EMBL/GenBank/DDBJ databases">
        <title>Phylogenomic resolution of chytrid fungi.</title>
        <authorList>
            <person name="Stajich J.E."/>
            <person name="Amses K."/>
            <person name="Simmons R."/>
            <person name="Seto K."/>
            <person name="Myers J."/>
            <person name="Bonds A."/>
            <person name="Quandt C.A."/>
            <person name="Barry K."/>
            <person name="Liu P."/>
            <person name="Grigoriev I."/>
            <person name="Longcore J.E."/>
            <person name="James T.Y."/>
        </authorList>
    </citation>
    <scope>NUCLEOTIDE SEQUENCE</scope>
    <source>
        <strain evidence="3">JEL0318</strain>
    </source>
</reference>
<proteinExistence type="predicted"/>
<feature type="compositionally biased region" description="Basic and acidic residues" evidence="1">
    <location>
        <begin position="354"/>
        <end position="369"/>
    </location>
</feature>
<dbReference type="Proteomes" id="UP001212841">
    <property type="component" value="Unassembled WGS sequence"/>
</dbReference>
<evidence type="ECO:0000313" key="4">
    <source>
        <dbReference type="Proteomes" id="UP001212841"/>
    </source>
</evidence>
<feature type="region of interest" description="Disordered" evidence="1">
    <location>
        <begin position="347"/>
        <end position="369"/>
    </location>
</feature>
<feature type="transmembrane region" description="Helical" evidence="2">
    <location>
        <begin position="160"/>
        <end position="185"/>
    </location>
</feature>
<feature type="compositionally biased region" description="Low complexity" evidence="1">
    <location>
        <begin position="492"/>
        <end position="507"/>
    </location>
</feature>
<feature type="region of interest" description="Disordered" evidence="1">
    <location>
        <begin position="457"/>
        <end position="521"/>
    </location>
</feature>
<feature type="compositionally biased region" description="Low complexity" evidence="1">
    <location>
        <begin position="457"/>
        <end position="476"/>
    </location>
</feature>
<feature type="region of interest" description="Disordered" evidence="1">
    <location>
        <begin position="272"/>
        <end position="301"/>
    </location>
</feature>
<organism evidence="3 4">
    <name type="scientific">Rhizophlyctis rosea</name>
    <dbReference type="NCBI Taxonomy" id="64517"/>
    <lineage>
        <taxon>Eukaryota</taxon>
        <taxon>Fungi</taxon>
        <taxon>Fungi incertae sedis</taxon>
        <taxon>Chytridiomycota</taxon>
        <taxon>Chytridiomycota incertae sedis</taxon>
        <taxon>Chytridiomycetes</taxon>
        <taxon>Rhizophlyctidales</taxon>
        <taxon>Rhizophlyctidaceae</taxon>
        <taxon>Rhizophlyctis</taxon>
    </lineage>
</organism>
<keyword evidence="2" id="KW-0472">Membrane</keyword>
<name>A0AAD5SG65_9FUNG</name>
<feature type="transmembrane region" description="Helical" evidence="2">
    <location>
        <begin position="20"/>
        <end position="40"/>
    </location>
</feature>
<feature type="compositionally biased region" description="Gly residues" evidence="1">
    <location>
        <begin position="659"/>
        <end position="671"/>
    </location>
</feature>
<keyword evidence="2" id="KW-1133">Transmembrane helix</keyword>
<accession>A0AAD5SG65</accession>
<protein>
    <submittedName>
        <fullName evidence="3">Uncharacterized protein</fullName>
    </submittedName>
</protein>
<sequence>MDHRGSVIPPPWAVGLEYAFTVWGQFVCIINTIIGVRIIFYRRRVGQNFRWFNSLILLALICYFVSFIPFYFTTQTRASHGDALEKAVRIYELDRWFNGFFTTGALFYLLTMQGRFQVIRKVKHYSAYWDYGFVLVTTGLWLITMYYSAFIRASPLLHTLAGALFAIYVTLCANTLSLIFILTLYKAKQQTGRTNKAAFYRVARALVIICTLSWICAVLGIMALLGFQNNETIRPLLFRISFGIGGPMELGGVLLFIYEVRNLVLSPLPQMAPTDKNERPAGNQVQDAMAGGGMGPAGGMGGKRPSLVDMKLLKVLQKKLPAVQDAQDAQAEEGSMATVGVMSESEVTPMKTSQSHEHLLRKSSSMDDMMRGSKATLAETLPRKSTGSPAPPVAHPPRAEFSLNIRGKPSRDFTVSIFSQTGSLRGPSGGVNMVGPMGSITSESSSIVSGGNVPTTPYSSFTSQTSSAATGSRTGSEVGPAQSITAGPMPATPNTSFATNSTAATTSPDHHYTQGVPTPNTSMISTTESFAIQLPRTPMTSFTSTATTSGIHYPAAPHQSFASATTTSSVYMPNIPQTPYQSFASAEPTTSYTSPYSRNQSIASVMSVGPGIPDTPANSFASAAYAAQSPGAPKKSNLKKNGRAGPSSPRPQGQQGQQQGQGQGEGQGEGVLGKLKEKMRVRWVNVVT</sequence>
<dbReference type="AlphaFoldDB" id="A0AAD5SG65"/>
<keyword evidence="2" id="KW-0812">Transmembrane</keyword>
<evidence type="ECO:0000256" key="2">
    <source>
        <dbReference type="SAM" id="Phobius"/>
    </source>
</evidence>
<evidence type="ECO:0000313" key="3">
    <source>
        <dbReference type="EMBL" id="KAJ3053965.1"/>
    </source>
</evidence>